<dbReference type="InterPro" id="IPR020624">
    <property type="entry name" value="Schiff_base-form_aldolases_CS"/>
</dbReference>
<name>A0A7Z0J3Q9_9MICC</name>
<keyword evidence="3" id="KW-0704">Schiff base</keyword>
<dbReference type="RefSeq" id="WP_179441929.1">
    <property type="nucleotide sequence ID" value="NZ_BAAALK010000002.1"/>
</dbReference>
<comment type="similarity">
    <text evidence="1 4">Belongs to the DapA family.</text>
</comment>
<dbReference type="SUPFAM" id="SSF51569">
    <property type="entry name" value="Aldolase"/>
    <property type="match status" value="1"/>
</dbReference>
<dbReference type="PROSITE" id="PS00665">
    <property type="entry name" value="DHDPS_1"/>
    <property type="match status" value="1"/>
</dbReference>
<feature type="binding site" evidence="6">
    <location>
        <position position="203"/>
    </location>
    <ligand>
        <name>pyruvate</name>
        <dbReference type="ChEBI" id="CHEBI:15361"/>
    </ligand>
</feature>
<feature type="binding site" evidence="6">
    <location>
        <position position="46"/>
    </location>
    <ligand>
        <name>pyruvate</name>
        <dbReference type="ChEBI" id="CHEBI:15361"/>
    </ligand>
</feature>
<dbReference type="GO" id="GO:0008840">
    <property type="term" value="F:4-hydroxy-tetrahydrodipicolinate synthase activity"/>
    <property type="evidence" value="ECO:0007669"/>
    <property type="project" value="UniProtKB-EC"/>
</dbReference>
<reference evidence="7 8" key="1">
    <citation type="submission" date="2020-07" db="EMBL/GenBank/DDBJ databases">
        <title>Sequencing the genomes of 1000 actinobacteria strains.</title>
        <authorList>
            <person name="Klenk H.-P."/>
        </authorList>
    </citation>
    <scope>NUCLEOTIDE SEQUENCE [LARGE SCALE GENOMIC DNA]</scope>
    <source>
        <strain evidence="7 8">DSM 15664</strain>
    </source>
</reference>
<evidence type="ECO:0000256" key="4">
    <source>
        <dbReference type="PIRNR" id="PIRNR001365"/>
    </source>
</evidence>
<dbReference type="PRINTS" id="PR00146">
    <property type="entry name" value="DHPICSNTHASE"/>
</dbReference>
<dbReference type="CDD" id="cd00408">
    <property type="entry name" value="DHDPS-like"/>
    <property type="match status" value="1"/>
</dbReference>
<sequence length="290" mass="30075">MTHPVVITATPTLFLDSGDLNIGGMREHLTWLENAGVDAIFAAGTTGEFPTLTDDEKLAVLDVSLEIFGPERTYFHVGAPSARQAGELAAESVRRGARRLAAVTPYYQSSPEAETLRYYDDVAQSSTGAALFAYLFEARTSTQSTPSILAPLAEAGLAGVKISGEADATVADYLAHRPEGFTVFSGNDVSFEWFSSAGGDGIISGVSSVYPEPFVALRDALIAADSDAVRTAQQDVEQAVAAVNAGSLTHLKAGVSARGFAGGPVRSAVAPAAEADRSSIKALAAVFSAA</sequence>
<evidence type="ECO:0000256" key="6">
    <source>
        <dbReference type="PIRSR" id="PIRSR001365-2"/>
    </source>
</evidence>
<dbReference type="Gene3D" id="3.20.20.70">
    <property type="entry name" value="Aldolase class I"/>
    <property type="match status" value="1"/>
</dbReference>
<dbReference type="EMBL" id="JACCFQ010000001">
    <property type="protein sequence ID" value="NYJ17149.1"/>
    <property type="molecule type" value="Genomic_DNA"/>
</dbReference>
<evidence type="ECO:0000256" key="3">
    <source>
        <dbReference type="ARBA" id="ARBA00023270"/>
    </source>
</evidence>
<dbReference type="InterPro" id="IPR013785">
    <property type="entry name" value="Aldolase_TIM"/>
</dbReference>
<keyword evidence="2 4" id="KW-0456">Lyase</keyword>
<dbReference type="Proteomes" id="UP000560069">
    <property type="component" value="Unassembled WGS sequence"/>
</dbReference>
<comment type="caution">
    <text evidence="7">The sequence shown here is derived from an EMBL/GenBank/DDBJ whole genome shotgun (WGS) entry which is preliminary data.</text>
</comment>
<feature type="active site" description="Schiff-base intermediate with substrate" evidence="5">
    <location>
        <position position="161"/>
    </location>
</feature>
<proteinExistence type="inferred from homology"/>
<feature type="active site" description="Proton donor/acceptor" evidence="5">
    <location>
        <position position="134"/>
    </location>
</feature>
<dbReference type="PANTHER" id="PTHR12128">
    <property type="entry name" value="DIHYDRODIPICOLINATE SYNTHASE"/>
    <property type="match status" value="1"/>
</dbReference>
<organism evidence="7 8">
    <name type="scientific">Nesterenkonia sandarakina</name>
    <dbReference type="NCBI Taxonomy" id="272918"/>
    <lineage>
        <taxon>Bacteria</taxon>
        <taxon>Bacillati</taxon>
        <taxon>Actinomycetota</taxon>
        <taxon>Actinomycetes</taxon>
        <taxon>Micrococcales</taxon>
        <taxon>Micrococcaceae</taxon>
        <taxon>Nesterenkonia</taxon>
    </lineage>
</organism>
<evidence type="ECO:0000256" key="2">
    <source>
        <dbReference type="ARBA" id="ARBA00023239"/>
    </source>
</evidence>
<protein>
    <submittedName>
        <fullName evidence="7">4-hydroxy-tetrahydrodipicolinate synthase</fullName>
        <ecNumber evidence="7">4.3.3.7</ecNumber>
    </submittedName>
</protein>
<evidence type="ECO:0000256" key="1">
    <source>
        <dbReference type="ARBA" id="ARBA00007592"/>
    </source>
</evidence>
<dbReference type="InterPro" id="IPR002220">
    <property type="entry name" value="DapA-like"/>
</dbReference>
<gene>
    <name evidence="7" type="ORF">HNR11_001683</name>
</gene>
<evidence type="ECO:0000313" key="7">
    <source>
        <dbReference type="EMBL" id="NYJ17149.1"/>
    </source>
</evidence>
<evidence type="ECO:0000256" key="5">
    <source>
        <dbReference type="PIRSR" id="PIRSR001365-1"/>
    </source>
</evidence>
<dbReference type="PIRSF" id="PIRSF001365">
    <property type="entry name" value="DHDPS"/>
    <property type="match status" value="1"/>
</dbReference>
<keyword evidence="8" id="KW-1185">Reference proteome</keyword>
<dbReference type="PANTHER" id="PTHR12128:SF66">
    <property type="entry name" value="4-HYDROXY-2-OXOGLUTARATE ALDOLASE, MITOCHONDRIAL"/>
    <property type="match status" value="1"/>
</dbReference>
<dbReference type="AlphaFoldDB" id="A0A7Z0J3Q9"/>
<dbReference type="SMART" id="SM01130">
    <property type="entry name" value="DHDPS"/>
    <property type="match status" value="1"/>
</dbReference>
<dbReference type="EC" id="4.3.3.7" evidence="7"/>
<accession>A0A7Z0J3Q9</accession>
<evidence type="ECO:0000313" key="8">
    <source>
        <dbReference type="Proteomes" id="UP000560069"/>
    </source>
</evidence>
<dbReference type="Pfam" id="PF00701">
    <property type="entry name" value="DHDPS"/>
    <property type="match status" value="1"/>
</dbReference>